<feature type="region of interest" description="Disordered" evidence="3">
    <location>
        <begin position="41"/>
        <end position="85"/>
    </location>
</feature>
<keyword evidence="5" id="KW-1185">Reference proteome</keyword>
<keyword evidence="1" id="KW-0732">Signal</keyword>
<proteinExistence type="predicted"/>
<organism evidence="4 5">
    <name type="scientific">Actimicrobium antarcticum</name>
    <dbReference type="NCBI Taxonomy" id="1051899"/>
    <lineage>
        <taxon>Bacteria</taxon>
        <taxon>Pseudomonadati</taxon>
        <taxon>Pseudomonadota</taxon>
        <taxon>Betaproteobacteria</taxon>
        <taxon>Burkholderiales</taxon>
        <taxon>Oxalobacteraceae</taxon>
        <taxon>Actimicrobium</taxon>
    </lineage>
</organism>
<dbReference type="InterPro" id="IPR050955">
    <property type="entry name" value="Plant_Biomass_Hydrol_Est"/>
</dbReference>
<feature type="region of interest" description="Disordered" evidence="3">
    <location>
        <begin position="101"/>
        <end position="125"/>
    </location>
</feature>
<dbReference type="RefSeq" id="WP_344765664.1">
    <property type="nucleotide sequence ID" value="NZ_BAAAZE010000016.1"/>
</dbReference>
<dbReference type="InterPro" id="IPR029058">
    <property type="entry name" value="AB_hydrolase_fold"/>
</dbReference>
<sequence>MKINIDMLDVMRKATSLLKEGQKGSATGLIQQVLQRVLPGAQPQHQPDQPVMKDINPPPPGRESSAKAPYTAPSADAEANPQSAGMNAGVPAFVADLLERFGINTPGGSPQPKHGDGPSPAGGQFLSESLTNAAGTRKYKLYVPQAYTGQALPLVVMLHGCTQNPDDFAAGTEMNAQAEQTPCFVLYPAQSESANTSKCWNWFKAIDQKREQGEPSIIADITRKIIASYNINTKQVYVAGLSAGGAMAAIMGHTYPDLYAAVGVHSGLPFGAATDLPSAMQAMRSGMNAARAATSSNRDALPIIVFHGDRDSTVSPRNGEQLIQQQVRAGGRASVETGSVPGGHTYTRTLHATNDGAPLAEQWLIHGAGHAWSGGSSKGTYTDQRGPQATREMMRFFATQTQ</sequence>
<accession>A0ABP7U114</accession>
<evidence type="ECO:0000256" key="1">
    <source>
        <dbReference type="ARBA" id="ARBA00022729"/>
    </source>
</evidence>
<evidence type="ECO:0000256" key="3">
    <source>
        <dbReference type="SAM" id="MobiDB-lite"/>
    </source>
</evidence>
<evidence type="ECO:0000256" key="2">
    <source>
        <dbReference type="ARBA" id="ARBA00022801"/>
    </source>
</evidence>
<name>A0ABP7U114_9BURK</name>
<dbReference type="Gene3D" id="3.40.50.1820">
    <property type="entry name" value="alpha/beta hydrolase"/>
    <property type="match status" value="1"/>
</dbReference>
<dbReference type="EMBL" id="BAAAZE010000016">
    <property type="protein sequence ID" value="GAA4034210.1"/>
    <property type="molecule type" value="Genomic_DNA"/>
</dbReference>
<dbReference type="InterPro" id="IPR010126">
    <property type="entry name" value="Esterase_phb"/>
</dbReference>
<dbReference type="PANTHER" id="PTHR43037:SF1">
    <property type="entry name" value="BLL1128 PROTEIN"/>
    <property type="match status" value="1"/>
</dbReference>
<comment type="caution">
    <text evidence="4">The sequence shown here is derived from an EMBL/GenBank/DDBJ whole genome shotgun (WGS) entry which is preliminary data.</text>
</comment>
<dbReference type="NCBIfam" id="TIGR01840">
    <property type="entry name" value="esterase_phb"/>
    <property type="match status" value="1"/>
</dbReference>
<protein>
    <submittedName>
        <fullName evidence="4">PHB depolymerase family esterase</fullName>
    </submittedName>
</protein>
<evidence type="ECO:0000313" key="4">
    <source>
        <dbReference type="EMBL" id="GAA4034210.1"/>
    </source>
</evidence>
<dbReference type="Pfam" id="PF10503">
    <property type="entry name" value="Esterase_PHB"/>
    <property type="match status" value="1"/>
</dbReference>
<keyword evidence="2" id="KW-0378">Hydrolase</keyword>
<evidence type="ECO:0000313" key="5">
    <source>
        <dbReference type="Proteomes" id="UP001501353"/>
    </source>
</evidence>
<dbReference type="Proteomes" id="UP001501353">
    <property type="component" value="Unassembled WGS sequence"/>
</dbReference>
<gene>
    <name evidence="4" type="ORF">GCM10022212_36920</name>
</gene>
<reference evidence="5" key="1">
    <citation type="journal article" date="2019" name="Int. J. Syst. Evol. Microbiol.">
        <title>The Global Catalogue of Microorganisms (GCM) 10K type strain sequencing project: providing services to taxonomists for standard genome sequencing and annotation.</title>
        <authorList>
            <consortium name="The Broad Institute Genomics Platform"/>
            <consortium name="The Broad Institute Genome Sequencing Center for Infectious Disease"/>
            <person name="Wu L."/>
            <person name="Ma J."/>
        </authorList>
    </citation>
    <scope>NUCLEOTIDE SEQUENCE [LARGE SCALE GENOMIC DNA]</scope>
    <source>
        <strain evidence="5">JCM 16673</strain>
    </source>
</reference>
<dbReference type="PANTHER" id="PTHR43037">
    <property type="entry name" value="UNNAMED PRODUCT-RELATED"/>
    <property type="match status" value="1"/>
</dbReference>
<dbReference type="SUPFAM" id="SSF53474">
    <property type="entry name" value="alpha/beta-Hydrolases"/>
    <property type="match status" value="1"/>
</dbReference>